<evidence type="ECO:0000313" key="1">
    <source>
        <dbReference type="EMBL" id="KAG1308285.1"/>
    </source>
</evidence>
<reference evidence="1" key="1">
    <citation type="journal article" date="2020" name="Microb. Genom.">
        <title>Genetic diversity of clinical and environmental Mucorales isolates obtained from an investigation of mucormycosis cases among solid organ transplant recipients.</title>
        <authorList>
            <person name="Nguyen M.H."/>
            <person name="Kaul D."/>
            <person name="Muto C."/>
            <person name="Cheng S.J."/>
            <person name="Richter R.A."/>
            <person name="Bruno V.M."/>
            <person name="Liu G."/>
            <person name="Beyhan S."/>
            <person name="Sundermann A.J."/>
            <person name="Mounaud S."/>
            <person name="Pasculle A.W."/>
            <person name="Nierman W.C."/>
            <person name="Driscoll E."/>
            <person name="Cumbie R."/>
            <person name="Clancy C.J."/>
            <person name="Dupont C.L."/>
        </authorList>
    </citation>
    <scope>NUCLEOTIDE SEQUENCE</scope>
    <source>
        <strain evidence="1">GL11</strain>
    </source>
</reference>
<sequence>MPNDIISRELAICILFCTEYNETNVSLLTKRINDMRDMEVVYENDSEMPVLLPLIRYNAHPIRYHKYIAEERSVMRPSTENKMLRR</sequence>
<accession>A0A9P6X9H8</accession>
<gene>
    <name evidence="1" type="ORF">G6F64_006163</name>
</gene>
<dbReference type="Proteomes" id="UP000716291">
    <property type="component" value="Unassembled WGS sequence"/>
</dbReference>
<dbReference type="AlphaFoldDB" id="A0A9P6X9H8"/>
<organism evidence="1 2">
    <name type="scientific">Rhizopus oryzae</name>
    <name type="common">Mucormycosis agent</name>
    <name type="synonym">Rhizopus arrhizus var. delemar</name>
    <dbReference type="NCBI Taxonomy" id="64495"/>
    <lineage>
        <taxon>Eukaryota</taxon>
        <taxon>Fungi</taxon>
        <taxon>Fungi incertae sedis</taxon>
        <taxon>Mucoromycota</taxon>
        <taxon>Mucoromycotina</taxon>
        <taxon>Mucoromycetes</taxon>
        <taxon>Mucorales</taxon>
        <taxon>Mucorineae</taxon>
        <taxon>Rhizopodaceae</taxon>
        <taxon>Rhizopus</taxon>
    </lineage>
</organism>
<evidence type="ECO:0000313" key="2">
    <source>
        <dbReference type="Proteomes" id="UP000716291"/>
    </source>
</evidence>
<name>A0A9P6X9H8_RHIOR</name>
<protein>
    <submittedName>
        <fullName evidence="1">Uncharacterized protein</fullName>
    </submittedName>
</protein>
<dbReference type="EMBL" id="JAANQT010000801">
    <property type="protein sequence ID" value="KAG1308285.1"/>
    <property type="molecule type" value="Genomic_DNA"/>
</dbReference>
<keyword evidence="2" id="KW-1185">Reference proteome</keyword>
<dbReference type="OrthoDB" id="2206227at2759"/>
<proteinExistence type="predicted"/>
<comment type="caution">
    <text evidence="1">The sequence shown here is derived from an EMBL/GenBank/DDBJ whole genome shotgun (WGS) entry which is preliminary data.</text>
</comment>